<organism evidence="2">
    <name type="scientific">marine sediment metagenome</name>
    <dbReference type="NCBI Taxonomy" id="412755"/>
    <lineage>
        <taxon>unclassified sequences</taxon>
        <taxon>metagenomes</taxon>
        <taxon>ecological metagenomes</taxon>
    </lineage>
</organism>
<feature type="domain" description="DNA-directed DNA polymerase family A palm" evidence="1">
    <location>
        <begin position="242"/>
        <end position="443"/>
    </location>
</feature>
<dbReference type="PANTHER" id="PTHR10133">
    <property type="entry name" value="DNA POLYMERASE I"/>
    <property type="match status" value="1"/>
</dbReference>
<dbReference type="Pfam" id="PF00476">
    <property type="entry name" value="DNA_pol_A"/>
    <property type="match status" value="1"/>
</dbReference>
<dbReference type="EMBL" id="LAZR01047007">
    <property type="protein sequence ID" value="KKK95212.1"/>
    <property type="molecule type" value="Genomic_DNA"/>
</dbReference>
<gene>
    <name evidence="2" type="ORF">LCGC14_2675080</name>
</gene>
<comment type="caution">
    <text evidence="2">The sequence shown here is derived from an EMBL/GenBank/DDBJ whole genome shotgun (WGS) entry which is preliminary data.</text>
</comment>
<name>A0A0F8ZMZ9_9ZZZZ</name>
<dbReference type="Gene3D" id="1.20.1060.10">
    <property type="entry name" value="Taq DNA Polymerase, Chain T, domain 4"/>
    <property type="match status" value="1"/>
</dbReference>
<accession>A0A0F8ZMZ9</accession>
<dbReference type="PANTHER" id="PTHR10133:SF62">
    <property type="entry name" value="DNA POLYMERASE THETA"/>
    <property type="match status" value="1"/>
</dbReference>
<evidence type="ECO:0000313" key="2">
    <source>
        <dbReference type="EMBL" id="KKK95212.1"/>
    </source>
</evidence>
<protein>
    <recommendedName>
        <fullName evidence="1">DNA-directed DNA polymerase family A palm domain-containing protein</fullName>
    </recommendedName>
</protein>
<sequence length="443" mass="51025">AFIELKVNPWKEETAKLLKETGDASDWTPEQRRERCRLDAWASLMLASHYQDNRKDLVNISHRIQMTLYRVGLAGAAVFNSRFKRLGNEWRASAARYGDLVTRAAFKTGMTKFEPTNKNHLRELLFERLHLKKMGYTKKSHEAQVDKEVLKETLKLTSKKWKRTLIKNILHFSSNDKLAKALLGGKHKEKSIGFLKIPFPGNKNLSLLNNWINPLGAKTGRRSGGGTDKEISHGGVNPQNWHPKIRGIIVSRWYGHGGEGASFDYNKLEPLMMAWKLGSKALLEYFSVGGGGYIQLAKDLLHLTIEPGSSGYKAIKAIYLGIGYYMNDWKLSHDLWFKAGLKFSEDWDEHVRLTAKVRKKYFKMFPEVKAYHRRQRREVKKHQRAVGELGMIRHLYHLGPDMEGYKRYENQAINFPIQWLASLVTGSAMIDYERALLKEHKIS</sequence>
<reference evidence="2" key="1">
    <citation type="journal article" date="2015" name="Nature">
        <title>Complex archaea that bridge the gap between prokaryotes and eukaryotes.</title>
        <authorList>
            <person name="Spang A."/>
            <person name="Saw J.H."/>
            <person name="Jorgensen S.L."/>
            <person name="Zaremba-Niedzwiedzka K."/>
            <person name="Martijn J."/>
            <person name="Lind A.E."/>
            <person name="van Eijk R."/>
            <person name="Schleper C."/>
            <person name="Guy L."/>
            <person name="Ettema T.J."/>
        </authorList>
    </citation>
    <scope>NUCLEOTIDE SEQUENCE</scope>
</reference>
<dbReference type="GO" id="GO:0006261">
    <property type="term" value="P:DNA-templated DNA replication"/>
    <property type="evidence" value="ECO:0007669"/>
    <property type="project" value="InterPro"/>
</dbReference>
<dbReference type="GO" id="GO:0003677">
    <property type="term" value="F:DNA binding"/>
    <property type="evidence" value="ECO:0007669"/>
    <property type="project" value="InterPro"/>
</dbReference>
<dbReference type="SUPFAM" id="SSF56672">
    <property type="entry name" value="DNA/RNA polymerases"/>
    <property type="match status" value="1"/>
</dbReference>
<proteinExistence type="predicted"/>
<dbReference type="GO" id="GO:0003887">
    <property type="term" value="F:DNA-directed DNA polymerase activity"/>
    <property type="evidence" value="ECO:0007669"/>
    <property type="project" value="InterPro"/>
</dbReference>
<evidence type="ECO:0000259" key="1">
    <source>
        <dbReference type="SMART" id="SM00482"/>
    </source>
</evidence>
<dbReference type="InterPro" id="IPR002298">
    <property type="entry name" value="DNA_polymerase_A"/>
</dbReference>
<dbReference type="Gene3D" id="1.10.150.20">
    <property type="entry name" value="5' to 3' exonuclease, C-terminal subdomain"/>
    <property type="match status" value="1"/>
</dbReference>
<feature type="non-terminal residue" evidence="2">
    <location>
        <position position="443"/>
    </location>
</feature>
<feature type="non-terminal residue" evidence="2">
    <location>
        <position position="1"/>
    </location>
</feature>
<dbReference type="SMART" id="SM00482">
    <property type="entry name" value="POLAc"/>
    <property type="match status" value="1"/>
</dbReference>
<dbReference type="Gene3D" id="3.30.70.370">
    <property type="match status" value="1"/>
</dbReference>
<dbReference type="InterPro" id="IPR043502">
    <property type="entry name" value="DNA/RNA_pol_sf"/>
</dbReference>
<dbReference type="AlphaFoldDB" id="A0A0F8ZMZ9"/>
<dbReference type="InterPro" id="IPR001098">
    <property type="entry name" value="DNA-dir_DNA_pol_A_palm_dom"/>
</dbReference>
<dbReference type="GO" id="GO:0006302">
    <property type="term" value="P:double-strand break repair"/>
    <property type="evidence" value="ECO:0007669"/>
    <property type="project" value="TreeGrafter"/>
</dbReference>